<reference evidence="2" key="1">
    <citation type="submission" date="2018-06" db="EMBL/GenBank/DDBJ databases">
        <authorList>
            <person name="Zhirakovskaya E."/>
        </authorList>
    </citation>
    <scope>NUCLEOTIDE SEQUENCE</scope>
</reference>
<feature type="non-terminal residue" evidence="2">
    <location>
        <position position="63"/>
    </location>
</feature>
<dbReference type="EMBL" id="UOEN01000238">
    <property type="protein sequence ID" value="VAW14806.1"/>
    <property type="molecule type" value="Genomic_DNA"/>
</dbReference>
<keyword evidence="1" id="KW-1133">Transmembrane helix</keyword>
<name>A0A3B0U5W6_9ZZZZ</name>
<dbReference type="AlphaFoldDB" id="A0A3B0U5W6"/>
<feature type="transmembrane region" description="Helical" evidence="1">
    <location>
        <begin position="21"/>
        <end position="40"/>
    </location>
</feature>
<evidence type="ECO:0000313" key="2">
    <source>
        <dbReference type="EMBL" id="VAW14806.1"/>
    </source>
</evidence>
<proteinExistence type="predicted"/>
<keyword evidence="1" id="KW-0812">Transmembrane</keyword>
<accession>A0A3B0U5W6</accession>
<organism evidence="2">
    <name type="scientific">hydrothermal vent metagenome</name>
    <dbReference type="NCBI Taxonomy" id="652676"/>
    <lineage>
        <taxon>unclassified sequences</taxon>
        <taxon>metagenomes</taxon>
        <taxon>ecological metagenomes</taxon>
    </lineage>
</organism>
<evidence type="ECO:0000256" key="1">
    <source>
        <dbReference type="SAM" id="Phobius"/>
    </source>
</evidence>
<gene>
    <name evidence="2" type="ORF">MNBD_BACTEROID05-86</name>
</gene>
<protein>
    <submittedName>
        <fullName evidence="2">Uncharacterized protein</fullName>
    </submittedName>
</protein>
<keyword evidence="1" id="KW-0472">Membrane</keyword>
<sequence length="63" mass="7080">MLTKYYWRKPWRYVMRKETEKVVQAVVFGCVVGIFMALFLVKGLGLSPLWAVLLGAVSMVGAA</sequence>